<dbReference type="PANTHER" id="PTHR24223">
    <property type="entry name" value="ATP-BINDING CASSETTE SUB-FAMILY C"/>
    <property type="match status" value="1"/>
</dbReference>
<dbReference type="EMBL" id="JBAHYK010000473">
    <property type="protein sequence ID" value="KAL0573710.1"/>
    <property type="molecule type" value="Genomic_DNA"/>
</dbReference>
<gene>
    <name evidence="10" type="ORF">V5O48_008254</name>
</gene>
<dbReference type="CDD" id="cd18596">
    <property type="entry name" value="ABC_6TM_VMR1_D1_like"/>
    <property type="match status" value="1"/>
</dbReference>
<keyword evidence="3" id="KW-0547">Nucleotide-binding</keyword>
<dbReference type="PANTHER" id="PTHR24223:SF415">
    <property type="entry name" value="FI20190P1"/>
    <property type="match status" value="1"/>
</dbReference>
<reference evidence="10 11" key="1">
    <citation type="submission" date="2024-02" db="EMBL/GenBank/DDBJ databases">
        <title>A draft genome for the cacao thread blight pathogen Marasmius crinis-equi.</title>
        <authorList>
            <person name="Cohen S.P."/>
            <person name="Baruah I.K."/>
            <person name="Amoako-Attah I."/>
            <person name="Bukari Y."/>
            <person name="Meinhardt L.W."/>
            <person name="Bailey B.A."/>
        </authorList>
    </citation>
    <scope>NUCLEOTIDE SEQUENCE [LARGE SCALE GENOMIC DNA]</scope>
    <source>
        <strain evidence="10 11">GH-76</strain>
    </source>
</reference>
<keyword evidence="6 8" id="KW-0472">Membrane</keyword>
<feature type="region of interest" description="Disordered" evidence="7">
    <location>
        <begin position="608"/>
        <end position="632"/>
    </location>
</feature>
<sequence>MPAPSTASFIAYSFNLVALSAALGVVLDMPLGLPSTRVNKSEIGYSISPEDYTTVWEWMTFSWVHPLVQRGKSAALNENDVWNLSPTCQSRPIFIKSNNIPQSTLIRRIWAANSLDLILDATFTVASSCLSYLNPFFLNHILSSIDKNPVTITPADRSNAYIFACLMFLSSLAKAESDVQHLCFGRRAATRIWSELMAAIYDKALKRKDFSGAHDKSKVEEGNNDPTGDAFKVQQSSKNDPDKKGEPKAGADVGKIVNLMASDANAISQAVTGLYLIYGSPLEIVLGCTYLYQLLGWSAFAGFAVLIAEWPLNTLLAKRSFRIQKGSMTARDKRTGVLYELIGAMRLTKFFAWEERWIDRVMDARRKELKWVVKARVNSIMFYTLWLSAPILLSIVSFAAYVAQGNGLTVSKAFAPRSLEKTKSQSKFPLSSRISRSLTSGSEEEGLGLENATLKWNEFEKERKDEGKKGKWNATRSPTASGNGSTIAPSSTTSETASRSDLNSELQDVSIVFLEGELTVVTGPTASGKTALPKAVLGEMTWKDWKRKVDPCYKHITIYRSRLTFIPQGATLFSGTLRDNLDPSNEYSDAEFLAVLYRVQIISQDQLASQSSSRVPSDAESPGTTRPPSDHTTIREQFTDSLLLTVAHRLRTVIDYDRLIVLDKGQMVEFDTPSNLIRKQDGIFRNMCLKSGTFAELEATAAGG</sequence>
<comment type="caution">
    <text evidence="10">The sequence shown here is derived from an EMBL/GenBank/DDBJ whole genome shotgun (WGS) entry which is preliminary data.</text>
</comment>
<keyword evidence="1" id="KW-0813">Transport</keyword>
<feature type="transmembrane region" description="Helical" evidence="8">
    <location>
        <begin position="380"/>
        <end position="403"/>
    </location>
</feature>
<keyword evidence="11" id="KW-1185">Reference proteome</keyword>
<dbReference type="InterPro" id="IPR036640">
    <property type="entry name" value="ABC1_TM_sf"/>
</dbReference>
<evidence type="ECO:0000256" key="6">
    <source>
        <dbReference type="ARBA" id="ARBA00023136"/>
    </source>
</evidence>
<feature type="compositionally biased region" description="Basic and acidic residues" evidence="7">
    <location>
        <begin position="239"/>
        <end position="249"/>
    </location>
</feature>
<dbReference type="PROSITE" id="PS50929">
    <property type="entry name" value="ABC_TM1F"/>
    <property type="match status" value="1"/>
</dbReference>
<keyword evidence="4" id="KW-0067">ATP-binding</keyword>
<proteinExistence type="predicted"/>
<feature type="transmembrane region" description="Helical" evidence="8">
    <location>
        <begin position="290"/>
        <end position="312"/>
    </location>
</feature>
<evidence type="ECO:0000313" key="10">
    <source>
        <dbReference type="EMBL" id="KAL0573710.1"/>
    </source>
</evidence>
<dbReference type="SUPFAM" id="SSF90123">
    <property type="entry name" value="ABC transporter transmembrane region"/>
    <property type="match status" value="1"/>
</dbReference>
<feature type="region of interest" description="Disordered" evidence="7">
    <location>
        <begin position="465"/>
        <end position="501"/>
    </location>
</feature>
<dbReference type="InterPro" id="IPR011527">
    <property type="entry name" value="ABC1_TM_dom"/>
</dbReference>
<evidence type="ECO:0000256" key="5">
    <source>
        <dbReference type="ARBA" id="ARBA00022989"/>
    </source>
</evidence>
<protein>
    <recommendedName>
        <fullName evidence="9">ABC transmembrane type-1 domain-containing protein</fullName>
    </recommendedName>
</protein>
<evidence type="ECO:0000313" key="11">
    <source>
        <dbReference type="Proteomes" id="UP001465976"/>
    </source>
</evidence>
<keyword evidence="5 8" id="KW-1133">Transmembrane helix</keyword>
<dbReference type="SUPFAM" id="SSF52540">
    <property type="entry name" value="P-loop containing nucleoside triphosphate hydrolases"/>
    <property type="match status" value="1"/>
</dbReference>
<keyword evidence="2 8" id="KW-0812">Transmembrane</keyword>
<dbReference type="Pfam" id="PF00664">
    <property type="entry name" value="ABC_membrane"/>
    <property type="match status" value="1"/>
</dbReference>
<feature type="transmembrane region" description="Helical" evidence="8">
    <location>
        <begin position="6"/>
        <end position="27"/>
    </location>
</feature>
<evidence type="ECO:0000256" key="1">
    <source>
        <dbReference type="ARBA" id="ARBA00022448"/>
    </source>
</evidence>
<dbReference type="Proteomes" id="UP001465976">
    <property type="component" value="Unassembled WGS sequence"/>
</dbReference>
<dbReference type="InterPro" id="IPR050173">
    <property type="entry name" value="ABC_transporter_C-like"/>
</dbReference>
<dbReference type="Gene3D" id="1.20.1560.10">
    <property type="entry name" value="ABC transporter type 1, transmembrane domain"/>
    <property type="match status" value="1"/>
</dbReference>
<accession>A0ABR3FEH6</accession>
<evidence type="ECO:0000256" key="4">
    <source>
        <dbReference type="ARBA" id="ARBA00022840"/>
    </source>
</evidence>
<evidence type="ECO:0000256" key="7">
    <source>
        <dbReference type="SAM" id="MobiDB-lite"/>
    </source>
</evidence>
<feature type="region of interest" description="Disordered" evidence="7">
    <location>
        <begin position="215"/>
        <end position="249"/>
    </location>
</feature>
<feature type="domain" description="ABC transmembrane type-1" evidence="9">
    <location>
        <begin position="118"/>
        <end position="415"/>
    </location>
</feature>
<name>A0ABR3FEH6_9AGAR</name>
<dbReference type="InterPro" id="IPR027417">
    <property type="entry name" value="P-loop_NTPase"/>
</dbReference>
<evidence type="ECO:0000256" key="2">
    <source>
        <dbReference type="ARBA" id="ARBA00022692"/>
    </source>
</evidence>
<feature type="compositionally biased region" description="Polar residues" evidence="7">
    <location>
        <begin position="474"/>
        <end position="501"/>
    </location>
</feature>
<evidence type="ECO:0000259" key="9">
    <source>
        <dbReference type="PROSITE" id="PS50929"/>
    </source>
</evidence>
<feature type="non-terminal residue" evidence="10">
    <location>
        <position position="704"/>
    </location>
</feature>
<evidence type="ECO:0000256" key="8">
    <source>
        <dbReference type="SAM" id="Phobius"/>
    </source>
</evidence>
<organism evidence="10 11">
    <name type="scientific">Marasmius crinis-equi</name>
    <dbReference type="NCBI Taxonomy" id="585013"/>
    <lineage>
        <taxon>Eukaryota</taxon>
        <taxon>Fungi</taxon>
        <taxon>Dikarya</taxon>
        <taxon>Basidiomycota</taxon>
        <taxon>Agaricomycotina</taxon>
        <taxon>Agaricomycetes</taxon>
        <taxon>Agaricomycetidae</taxon>
        <taxon>Agaricales</taxon>
        <taxon>Marasmiineae</taxon>
        <taxon>Marasmiaceae</taxon>
        <taxon>Marasmius</taxon>
    </lineage>
</organism>
<evidence type="ECO:0000256" key="3">
    <source>
        <dbReference type="ARBA" id="ARBA00022741"/>
    </source>
</evidence>
<dbReference type="Gene3D" id="3.40.50.300">
    <property type="entry name" value="P-loop containing nucleotide triphosphate hydrolases"/>
    <property type="match status" value="2"/>
</dbReference>